<accession>Q9RWX5</accession>
<dbReference type="PaxDb" id="243230-DR_0540"/>
<organism evidence="2 3">
    <name type="scientific">Deinococcus radiodurans (strain ATCC 13939 / DSM 20539 / JCM 16871 / CCUG 27074 / LMG 4051 / NBRC 15346 / NCIMB 9279 / VKM B-1422 / R1)</name>
    <dbReference type="NCBI Taxonomy" id="243230"/>
    <lineage>
        <taxon>Bacteria</taxon>
        <taxon>Thermotogati</taxon>
        <taxon>Deinococcota</taxon>
        <taxon>Deinococci</taxon>
        <taxon>Deinococcales</taxon>
        <taxon>Deinococcaceae</taxon>
        <taxon>Deinococcus</taxon>
    </lineage>
</organism>
<evidence type="ECO:0000256" key="1">
    <source>
        <dbReference type="SAM" id="Phobius"/>
    </source>
</evidence>
<proteinExistence type="predicted"/>
<keyword evidence="3" id="KW-1185">Reference proteome</keyword>
<protein>
    <submittedName>
        <fullName evidence="2">Uncharacterized protein</fullName>
    </submittedName>
</protein>
<evidence type="ECO:0000313" key="3">
    <source>
        <dbReference type="Proteomes" id="UP000002524"/>
    </source>
</evidence>
<keyword evidence="1" id="KW-0812">Transmembrane</keyword>
<dbReference type="InParanoid" id="Q9RWX5"/>
<evidence type="ECO:0000313" key="2">
    <source>
        <dbReference type="EMBL" id="AAF10124.1"/>
    </source>
</evidence>
<name>Q9RWX5_DEIRA</name>
<dbReference type="PIR" id="E75506">
    <property type="entry name" value="E75506"/>
</dbReference>
<dbReference type="AlphaFoldDB" id="Q9RWX5"/>
<reference evidence="2 3" key="1">
    <citation type="journal article" date="1999" name="Science">
        <title>Genome sequence of the radioresistant bacterium Deinococcus radiodurans R1.</title>
        <authorList>
            <person name="White O."/>
            <person name="Eisen J.A."/>
            <person name="Heidelberg J.F."/>
            <person name="Hickey E.K."/>
            <person name="Peterson J.D."/>
            <person name="Dodson R.J."/>
            <person name="Haft D.H."/>
            <person name="Gwinn M.L."/>
            <person name="Nelson W.C."/>
            <person name="Richardson D.L."/>
            <person name="Moffat K.S."/>
            <person name="Qin H."/>
            <person name="Jiang L."/>
            <person name="Pamphile W."/>
            <person name="Crosby M."/>
            <person name="Shen M."/>
            <person name="Vamathevan J.J."/>
            <person name="Lam P."/>
            <person name="McDonald L."/>
            <person name="Utterback T."/>
            <person name="Zalewski C."/>
            <person name="Makarova K.S."/>
            <person name="Aravind L."/>
            <person name="Daly M.J."/>
            <person name="Minton K.W."/>
            <person name="Fleischmann R.D."/>
            <person name="Ketchum K.A."/>
            <person name="Nelson K.E."/>
            <person name="Salzberg S."/>
            <person name="Smith H.O."/>
            <person name="Venter J.C."/>
            <person name="Fraser C.M."/>
        </authorList>
    </citation>
    <scope>NUCLEOTIDE SEQUENCE [LARGE SCALE GENOMIC DNA]</scope>
    <source>
        <strain evidence="3">ATCC 13939 / DSM 20539 / JCM 16871 / LMG 4051 / NBRC 15346 / NCIMB 9279 / R1 / VKM B-1422</strain>
    </source>
</reference>
<feature type="transmembrane region" description="Helical" evidence="1">
    <location>
        <begin position="325"/>
        <end position="346"/>
    </location>
</feature>
<dbReference type="eggNOG" id="ENOG502ZQKB">
    <property type="taxonomic scope" value="Bacteria"/>
</dbReference>
<dbReference type="EnsemblBacteria" id="AAF10124">
    <property type="protein sequence ID" value="AAF10124"/>
    <property type="gene ID" value="DR_0540"/>
</dbReference>
<dbReference type="EMBL" id="AE000513">
    <property type="protein sequence ID" value="AAF10124.1"/>
    <property type="molecule type" value="Genomic_DNA"/>
</dbReference>
<dbReference type="Proteomes" id="UP000002524">
    <property type="component" value="Chromosome 1"/>
</dbReference>
<dbReference type="STRING" id="243230.DR_0540"/>
<dbReference type="OrthoDB" id="58969at2"/>
<dbReference type="KEGG" id="dra:DR_0540"/>
<keyword evidence="1" id="KW-0472">Membrane</keyword>
<dbReference type="HOGENOM" id="CLU_651694_0_0_0"/>
<gene>
    <name evidence="2" type="ordered locus">DR_0540</name>
</gene>
<sequence length="478" mass="50770">MKRHIGPYFSLASTYKAQQCDSSVMRRSYASVKRGYIILMYKTSRSLRPHFRSPDLPLIGWLTAALMLSSTVQAQDVRGKTELMRSSLKPGVDRLLSSVNEAVTAAGGDLDKQNVHWVMAFSTGHFKSDPLGAQAAREVASQFIAREAMTGDQVTARAWELKPWAFRNAQGLTQQIGTDSQADKGGVERLWPTTPAVGSAGGHDTERAAVSFTKEFANSPDTVLILLTNTAASVGSAGTKLLGTNAGSYQKMLETWTRVAGTQDGATLNIPYTIKTPGGAVPGQMQAVVLLPKTFTATPLGNTTRTQQLDQSAQPVKAEKKNGSAAPFLLGLLGLGLIGGLVWMLIKGGGQGGARGSLRVGDSNFSLRDMPNGRPFCVIAGPGYSEEGVAVVPVQGLPAERIAELVRVGKDLKVRGTSEAVTLSSVDGRVAVGNAASFPLRLDQPDHQLELTGEVRGAGGVPREITRSLTLSYQQGDH</sequence>
<keyword evidence="1" id="KW-1133">Transmembrane helix</keyword>
<dbReference type="PATRIC" id="fig|243230.17.peg.716"/>